<comment type="caution">
    <text evidence="5">The sequence shown here is derived from an EMBL/GenBank/DDBJ whole genome shotgun (WGS) entry which is preliminary data.</text>
</comment>
<accession>A0ABX2AKM4</accession>
<evidence type="ECO:0000256" key="1">
    <source>
        <dbReference type="ARBA" id="ARBA00008857"/>
    </source>
</evidence>
<dbReference type="Pfam" id="PF00589">
    <property type="entry name" value="Phage_integrase"/>
    <property type="match status" value="1"/>
</dbReference>
<dbReference type="RefSeq" id="WP_172274458.1">
    <property type="nucleotide sequence ID" value="NZ_CASGMU010000018.1"/>
</dbReference>
<dbReference type="Pfam" id="PF13102">
    <property type="entry name" value="Phage_int_SAM_5"/>
    <property type="match status" value="1"/>
</dbReference>
<dbReference type="PANTHER" id="PTHR30349">
    <property type="entry name" value="PHAGE INTEGRASE-RELATED"/>
    <property type="match status" value="1"/>
</dbReference>
<feature type="domain" description="Tyr recombinase" evidence="4">
    <location>
        <begin position="217"/>
        <end position="387"/>
    </location>
</feature>
<dbReference type="Pfam" id="PF17293">
    <property type="entry name" value="Arm-DNA-bind_5"/>
    <property type="match status" value="1"/>
</dbReference>
<dbReference type="InterPro" id="IPR011010">
    <property type="entry name" value="DNA_brk_join_enz"/>
</dbReference>
<dbReference type="PANTHER" id="PTHR30349:SF64">
    <property type="entry name" value="PROPHAGE INTEGRASE INTD-RELATED"/>
    <property type="match status" value="1"/>
</dbReference>
<comment type="similarity">
    <text evidence="1">Belongs to the 'phage' integrase family.</text>
</comment>
<evidence type="ECO:0000313" key="5">
    <source>
        <dbReference type="EMBL" id="NPD91599.1"/>
    </source>
</evidence>
<dbReference type="Gene3D" id="1.10.443.10">
    <property type="entry name" value="Intergrase catalytic core"/>
    <property type="match status" value="1"/>
</dbReference>
<keyword evidence="3" id="KW-0233">DNA recombination</keyword>
<dbReference type="InterPro" id="IPR002104">
    <property type="entry name" value="Integrase_catalytic"/>
</dbReference>
<evidence type="ECO:0000313" key="6">
    <source>
        <dbReference type="Proteomes" id="UP000714420"/>
    </source>
</evidence>
<evidence type="ECO:0000256" key="2">
    <source>
        <dbReference type="ARBA" id="ARBA00023125"/>
    </source>
</evidence>
<keyword evidence="2" id="KW-0238">DNA-binding</keyword>
<dbReference type="InterPro" id="IPR050090">
    <property type="entry name" value="Tyrosine_recombinase_XerCD"/>
</dbReference>
<name>A0ABX2AKM4_9BACT</name>
<dbReference type="EMBL" id="JABKKF010000003">
    <property type="protein sequence ID" value="NPD91599.1"/>
    <property type="molecule type" value="Genomic_DNA"/>
</dbReference>
<dbReference type="InterPro" id="IPR035386">
    <property type="entry name" value="Arm-DNA-bind_5"/>
</dbReference>
<dbReference type="PROSITE" id="PS51898">
    <property type="entry name" value="TYR_RECOMBINASE"/>
    <property type="match status" value="1"/>
</dbReference>
<evidence type="ECO:0000256" key="3">
    <source>
        <dbReference type="ARBA" id="ARBA00023172"/>
    </source>
</evidence>
<proteinExistence type="inferred from homology"/>
<evidence type="ECO:0000259" key="4">
    <source>
        <dbReference type="PROSITE" id="PS51898"/>
    </source>
</evidence>
<dbReference type="CDD" id="cd01185">
    <property type="entry name" value="INTN1_C_like"/>
    <property type="match status" value="1"/>
</dbReference>
<sequence length="394" mass="45036">MITTRSFSMADNGSKDTQKSPIKIRFKAMKNGYQSIYLDCYHDGRRSYEYLKLYLVPETDDKTARLNATAMRKAEAALKVRLRELKKLPPSNKRLTQDNISQNDFTLSEWLVRFKEIQRSRGVKDLYAIDRLLNIFAAMGNGGIQLKAVDKDFCLSFMEYLKTGYKTADGRQLKSKTVFNRQCTLVTALNAAVREGLIPFNPMDRLSRHERAKTSKGKREYLTIDEVKALVATPCKREDIKQAYLFACNCGLRLGDVRKLKWRDIAKDGDKWMLSVLMNKSEKPVHIPLGVQARRWLPKRNSADADSLVFGELPRDSHINAHLKMWTAKAGITKAVTYHTSRHTFATMLLTLGADLYTVSKLLGHSQIKNTQIYAEIINRRKDEAVNLADKAFD</sequence>
<gene>
    <name evidence="5" type="ORF">HPS56_04385</name>
</gene>
<organism evidence="5 6">
    <name type="scientific">Xylanibacter muris</name>
    <dbReference type="NCBI Taxonomy" id="2736290"/>
    <lineage>
        <taxon>Bacteria</taxon>
        <taxon>Pseudomonadati</taxon>
        <taxon>Bacteroidota</taxon>
        <taxon>Bacteroidia</taxon>
        <taxon>Bacteroidales</taxon>
        <taxon>Prevotellaceae</taxon>
        <taxon>Xylanibacter</taxon>
    </lineage>
</organism>
<dbReference type="SUPFAM" id="SSF56349">
    <property type="entry name" value="DNA breaking-rejoining enzymes"/>
    <property type="match status" value="1"/>
</dbReference>
<dbReference type="InterPro" id="IPR010998">
    <property type="entry name" value="Integrase_recombinase_N"/>
</dbReference>
<dbReference type="InterPro" id="IPR025269">
    <property type="entry name" value="SAM-like_dom"/>
</dbReference>
<keyword evidence="6" id="KW-1185">Reference proteome</keyword>
<dbReference type="Gene3D" id="1.10.150.130">
    <property type="match status" value="1"/>
</dbReference>
<reference evidence="5 6" key="1">
    <citation type="submission" date="2020-05" db="EMBL/GenBank/DDBJ databases">
        <title>Distinct polysaccharide utilization as determinants for interspecies competition between intestinal Prevotella spp.</title>
        <authorList>
            <person name="Galvez E.J.C."/>
            <person name="Iljazovic A."/>
            <person name="Strowig T."/>
        </authorList>
    </citation>
    <scope>NUCLEOTIDE SEQUENCE [LARGE SCALE GENOMIC DNA]</scope>
    <source>
        <strain evidence="5 6">PMUR</strain>
    </source>
</reference>
<protein>
    <submittedName>
        <fullName evidence="5">Site-specific integrase</fullName>
    </submittedName>
</protein>
<dbReference type="InterPro" id="IPR013762">
    <property type="entry name" value="Integrase-like_cat_sf"/>
</dbReference>
<dbReference type="Proteomes" id="UP000714420">
    <property type="component" value="Unassembled WGS sequence"/>
</dbReference>